<protein>
    <recommendedName>
        <fullName evidence="1">Reverse transcriptase zinc-binding domain-containing protein</fullName>
    </recommendedName>
</protein>
<evidence type="ECO:0000313" key="2">
    <source>
        <dbReference type="EMBL" id="KZV98642.1"/>
    </source>
</evidence>
<dbReference type="Pfam" id="PF13966">
    <property type="entry name" value="zf-RVT"/>
    <property type="match status" value="1"/>
</dbReference>
<name>A0A165M1Q0_EXIGL</name>
<evidence type="ECO:0000313" key="3">
    <source>
        <dbReference type="Proteomes" id="UP000077266"/>
    </source>
</evidence>
<dbReference type="OrthoDB" id="2752996at2759"/>
<dbReference type="InParanoid" id="A0A165M1Q0"/>
<organism evidence="2 3">
    <name type="scientific">Exidia glandulosa HHB12029</name>
    <dbReference type="NCBI Taxonomy" id="1314781"/>
    <lineage>
        <taxon>Eukaryota</taxon>
        <taxon>Fungi</taxon>
        <taxon>Dikarya</taxon>
        <taxon>Basidiomycota</taxon>
        <taxon>Agaricomycotina</taxon>
        <taxon>Agaricomycetes</taxon>
        <taxon>Auriculariales</taxon>
        <taxon>Exidiaceae</taxon>
        <taxon>Exidia</taxon>
    </lineage>
</organism>
<dbReference type="STRING" id="1314781.A0A165M1Q0"/>
<sequence>MAILDAARRAPHDRPILIKTNATRTVTRLTNAKEKLERQGWVMAGEDADVYRATVAALRRRSARTRIQFVCAEDNDPDYPHAMEAAVRALDEGAERAPLMTAPAAFDAPGIPLSSITQKLATRVIRQSKAIRTEPRTKTVENLERARNEMAPILKFRLPDVKIWRAQMHKDFSLEVRQFLWRVTHDGLRCGPFLANWGGDWVEKSKCKACPHRPVESIEHILFDCMDSARALIWSMAEGLWSATRLPWPALSLGTVIGCGAARFTYLDGRGEEQEAVGKSRLFRIILSEAAYLIWRLRCKRVIDHEDEPDWKHPTAFVESEWNRIINDRLTSDRLLTNQRIYKKKATKKSLVIDTWQCLIDPASLPDDWLNFPGVLVGKRPAQAGAPHSLRQRRA</sequence>
<dbReference type="EMBL" id="KV425916">
    <property type="protein sequence ID" value="KZV98642.1"/>
    <property type="molecule type" value="Genomic_DNA"/>
</dbReference>
<evidence type="ECO:0000259" key="1">
    <source>
        <dbReference type="Pfam" id="PF13966"/>
    </source>
</evidence>
<dbReference type="Proteomes" id="UP000077266">
    <property type="component" value="Unassembled WGS sequence"/>
</dbReference>
<keyword evidence="3" id="KW-1185">Reference proteome</keyword>
<dbReference type="AlphaFoldDB" id="A0A165M1Q0"/>
<accession>A0A165M1Q0</accession>
<feature type="domain" description="Reverse transcriptase zinc-binding" evidence="1">
    <location>
        <begin position="155"/>
        <end position="226"/>
    </location>
</feature>
<gene>
    <name evidence="2" type="ORF">EXIGLDRAFT_806933</name>
</gene>
<reference evidence="2 3" key="1">
    <citation type="journal article" date="2016" name="Mol. Biol. Evol.">
        <title>Comparative Genomics of Early-Diverging Mushroom-Forming Fungi Provides Insights into the Origins of Lignocellulose Decay Capabilities.</title>
        <authorList>
            <person name="Nagy L.G."/>
            <person name="Riley R."/>
            <person name="Tritt A."/>
            <person name="Adam C."/>
            <person name="Daum C."/>
            <person name="Floudas D."/>
            <person name="Sun H."/>
            <person name="Yadav J.S."/>
            <person name="Pangilinan J."/>
            <person name="Larsson K.H."/>
            <person name="Matsuura K."/>
            <person name="Barry K."/>
            <person name="Labutti K."/>
            <person name="Kuo R."/>
            <person name="Ohm R.A."/>
            <person name="Bhattacharya S.S."/>
            <person name="Shirouzu T."/>
            <person name="Yoshinaga Y."/>
            <person name="Martin F.M."/>
            <person name="Grigoriev I.V."/>
            <person name="Hibbett D.S."/>
        </authorList>
    </citation>
    <scope>NUCLEOTIDE SEQUENCE [LARGE SCALE GENOMIC DNA]</scope>
    <source>
        <strain evidence="2 3">HHB12029</strain>
    </source>
</reference>
<proteinExistence type="predicted"/>
<dbReference type="InterPro" id="IPR026960">
    <property type="entry name" value="RVT-Znf"/>
</dbReference>